<dbReference type="AlphaFoldDB" id="A0A9P9CYK5"/>
<accession>A0A9P9CYK5</accession>
<gene>
    <name evidence="1" type="ORF">B0J13DRAFT_490134</name>
</gene>
<evidence type="ECO:0000313" key="1">
    <source>
        <dbReference type="EMBL" id="KAH7109374.1"/>
    </source>
</evidence>
<reference evidence="1" key="1">
    <citation type="journal article" date="2021" name="Nat. Commun.">
        <title>Genetic determinants of endophytism in the Arabidopsis root mycobiome.</title>
        <authorList>
            <person name="Mesny F."/>
            <person name="Miyauchi S."/>
            <person name="Thiergart T."/>
            <person name="Pickel B."/>
            <person name="Atanasova L."/>
            <person name="Karlsson M."/>
            <person name="Huettel B."/>
            <person name="Barry K.W."/>
            <person name="Haridas S."/>
            <person name="Chen C."/>
            <person name="Bauer D."/>
            <person name="Andreopoulos W."/>
            <person name="Pangilinan J."/>
            <person name="LaButti K."/>
            <person name="Riley R."/>
            <person name="Lipzen A."/>
            <person name="Clum A."/>
            <person name="Drula E."/>
            <person name="Henrissat B."/>
            <person name="Kohler A."/>
            <person name="Grigoriev I.V."/>
            <person name="Martin F.M."/>
            <person name="Hacquard S."/>
        </authorList>
    </citation>
    <scope>NUCLEOTIDE SEQUENCE</scope>
    <source>
        <strain evidence="1">MPI-CAGE-AT-0021</strain>
    </source>
</reference>
<dbReference type="OrthoDB" id="5056722at2759"/>
<feature type="non-terminal residue" evidence="1">
    <location>
        <position position="1"/>
    </location>
</feature>
<name>A0A9P9CYK5_9HYPO</name>
<organism evidence="1 2">
    <name type="scientific">Dactylonectria estremocensis</name>
    <dbReference type="NCBI Taxonomy" id="1079267"/>
    <lineage>
        <taxon>Eukaryota</taxon>
        <taxon>Fungi</taxon>
        <taxon>Dikarya</taxon>
        <taxon>Ascomycota</taxon>
        <taxon>Pezizomycotina</taxon>
        <taxon>Sordariomycetes</taxon>
        <taxon>Hypocreomycetidae</taxon>
        <taxon>Hypocreales</taxon>
        <taxon>Nectriaceae</taxon>
        <taxon>Dactylonectria</taxon>
    </lineage>
</organism>
<proteinExistence type="predicted"/>
<evidence type="ECO:0000313" key="2">
    <source>
        <dbReference type="Proteomes" id="UP000717696"/>
    </source>
</evidence>
<dbReference type="EMBL" id="JAGMUU010000073">
    <property type="protein sequence ID" value="KAH7109374.1"/>
    <property type="molecule type" value="Genomic_DNA"/>
</dbReference>
<keyword evidence="2" id="KW-1185">Reference proteome</keyword>
<protein>
    <submittedName>
        <fullName evidence="1">Uncharacterized protein</fullName>
    </submittedName>
</protein>
<comment type="caution">
    <text evidence="1">The sequence shown here is derived from an EMBL/GenBank/DDBJ whole genome shotgun (WGS) entry which is preliminary data.</text>
</comment>
<sequence>MSMIQLVRYRNPDEDEAHISLDGPSPECHNWVQTVRRPPDYAIPIFQGFISDDHMDEHPVYFKRNSVLHLALFVPWEAFLSKRQGDITNIWSDYEAALSPRLRFHVSNISLLRKSAEDARKDAKLWASRSEGDDTVDVELPLDEDYCGEEAATMAEHHQSYTALLQTLQNAIRDSDATRDSPVLRSLARDLCEENPAEEDRSFIQRHEGFYQQIRRNQDSPLCQYPSLSGDDVQAAAKAQNMLHLRMLDEIEGCSQGAVHSTGNADIDDVLARHYDAEIPFPAQGQDSAMDMPRILVDVSSTTGFVELGRLAASNYTLNYLQSMALQLVCSFLDKYTADPDSAGQHLQYTGG</sequence>
<dbReference type="Proteomes" id="UP000717696">
    <property type="component" value="Unassembled WGS sequence"/>
</dbReference>